<reference evidence="10 11" key="2">
    <citation type="submission" date="2018-11" db="EMBL/GenBank/DDBJ databases">
        <authorList>
            <consortium name="Pathogen Informatics"/>
        </authorList>
    </citation>
    <scope>NUCLEOTIDE SEQUENCE [LARGE SCALE GENOMIC DNA]</scope>
</reference>
<feature type="transmembrane region" description="Helical" evidence="9">
    <location>
        <begin position="176"/>
        <end position="197"/>
    </location>
</feature>
<evidence type="ECO:0000313" key="12">
    <source>
        <dbReference type="WBParaSite" id="HNAJ_0000410801-mRNA-1"/>
    </source>
</evidence>
<evidence type="ECO:0000256" key="3">
    <source>
        <dbReference type="ARBA" id="ARBA00022692"/>
    </source>
</evidence>
<evidence type="ECO:0000256" key="9">
    <source>
        <dbReference type="SAM" id="Phobius"/>
    </source>
</evidence>
<feature type="transmembrane region" description="Helical" evidence="9">
    <location>
        <begin position="71"/>
        <end position="90"/>
    </location>
</feature>
<feature type="transmembrane region" description="Helical" evidence="9">
    <location>
        <begin position="132"/>
        <end position="155"/>
    </location>
</feature>
<dbReference type="AlphaFoldDB" id="A0A0R3TAL9"/>
<evidence type="ECO:0000256" key="7">
    <source>
        <dbReference type="ARBA" id="ARBA00038475"/>
    </source>
</evidence>
<evidence type="ECO:0000256" key="4">
    <source>
        <dbReference type="ARBA" id="ARBA00022737"/>
    </source>
</evidence>
<evidence type="ECO:0000313" key="11">
    <source>
        <dbReference type="Proteomes" id="UP000278807"/>
    </source>
</evidence>
<dbReference type="InterPro" id="IPR016817">
    <property type="entry name" value="MannP-dilichol_defect-1"/>
</dbReference>
<evidence type="ECO:0000256" key="8">
    <source>
        <dbReference type="PIRNR" id="PIRNR023381"/>
    </source>
</evidence>
<organism evidence="12">
    <name type="scientific">Rodentolepis nana</name>
    <name type="common">Dwarf tapeworm</name>
    <name type="synonym">Hymenolepis nana</name>
    <dbReference type="NCBI Taxonomy" id="102285"/>
    <lineage>
        <taxon>Eukaryota</taxon>
        <taxon>Metazoa</taxon>
        <taxon>Spiralia</taxon>
        <taxon>Lophotrochozoa</taxon>
        <taxon>Platyhelminthes</taxon>
        <taxon>Cestoda</taxon>
        <taxon>Eucestoda</taxon>
        <taxon>Cyclophyllidea</taxon>
        <taxon>Hymenolepididae</taxon>
        <taxon>Rodentolepis</taxon>
    </lineage>
</organism>
<evidence type="ECO:0000256" key="2">
    <source>
        <dbReference type="ARBA" id="ARBA00022448"/>
    </source>
</evidence>
<dbReference type="EMBL" id="UZAE01002688">
    <property type="protein sequence ID" value="VDN99965.1"/>
    <property type="molecule type" value="Genomic_DNA"/>
</dbReference>
<keyword evidence="6 8" id="KW-0472">Membrane</keyword>
<reference evidence="12" key="1">
    <citation type="submission" date="2017-02" db="UniProtKB">
        <authorList>
            <consortium name="WormBaseParasite"/>
        </authorList>
    </citation>
    <scope>IDENTIFICATION</scope>
</reference>
<dbReference type="OrthoDB" id="271506at2759"/>
<feature type="transmembrane region" description="Helical" evidence="9">
    <location>
        <begin position="102"/>
        <end position="120"/>
    </location>
</feature>
<evidence type="ECO:0000256" key="6">
    <source>
        <dbReference type="ARBA" id="ARBA00023136"/>
    </source>
</evidence>
<feature type="transmembrane region" description="Helical" evidence="9">
    <location>
        <begin position="209"/>
        <end position="230"/>
    </location>
</feature>
<dbReference type="PANTHER" id="PTHR12226:SF2">
    <property type="entry name" value="MANNOSE-P-DOLICHOL UTILIZATION DEFECT 1 PROTEIN"/>
    <property type="match status" value="1"/>
</dbReference>
<accession>A0A0R3TAL9</accession>
<feature type="transmembrane region" description="Helical" evidence="9">
    <location>
        <begin position="32"/>
        <end position="51"/>
    </location>
</feature>
<dbReference type="FunFam" id="1.20.1280.290:FF:000006">
    <property type="entry name" value="mannose-P-dolichol utilization defect 1 protein"/>
    <property type="match status" value="1"/>
</dbReference>
<dbReference type="WBParaSite" id="HNAJ_0000410801-mRNA-1">
    <property type="protein sequence ID" value="HNAJ_0000410801-mRNA-1"/>
    <property type="gene ID" value="HNAJ_0000410801"/>
</dbReference>
<comment type="subcellular location">
    <subcellularLocation>
        <location evidence="1 8">Membrane</location>
        <topology evidence="1 8">Multi-pass membrane protein</topology>
    </subcellularLocation>
</comment>
<name>A0A0R3TAL9_RODNA</name>
<evidence type="ECO:0000256" key="1">
    <source>
        <dbReference type="ARBA" id="ARBA00004141"/>
    </source>
</evidence>
<keyword evidence="4" id="KW-0677">Repeat</keyword>
<keyword evidence="3 8" id="KW-0812">Transmembrane</keyword>
<gene>
    <name evidence="10" type="ORF">HNAJ_LOCUS4106</name>
</gene>
<dbReference type="Proteomes" id="UP000278807">
    <property type="component" value="Unassembled WGS sequence"/>
</dbReference>
<dbReference type="STRING" id="102285.A0A0R3TAL9"/>
<dbReference type="Pfam" id="PF04193">
    <property type="entry name" value="PQ-loop"/>
    <property type="match status" value="2"/>
</dbReference>
<keyword evidence="2" id="KW-0813">Transport</keyword>
<dbReference type="SMART" id="SM00679">
    <property type="entry name" value="CTNS"/>
    <property type="match status" value="2"/>
</dbReference>
<evidence type="ECO:0000313" key="10">
    <source>
        <dbReference type="EMBL" id="VDN99965.1"/>
    </source>
</evidence>
<keyword evidence="5 8" id="KW-1133">Transmembrane helix</keyword>
<keyword evidence="11" id="KW-1185">Reference proteome</keyword>
<dbReference type="InterPro" id="IPR006603">
    <property type="entry name" value="PQ-loop_rpt"/>
</dbReference>
<proteinExistence type="inferred from homology"/>
<evidence type="ECO:0000256" key="5">
    <source>
        <dbReference type="ARBA" id="ARBA00022989"/>
    </source>
</evidence>
<dbReference type="PANTHER" id="PTHR12226">
    <property type="entry name" value="MANNOSE-P-DOLICHOL UTILIZATION DEFECT 1 LEC35 -RELATED"/>
    <property type="match status" value="1"/>
</dbReference>
<dbReference type="Gene3D" id="1.20.1280.290">
    <property type="match status" value="2"/>
</dbReference>
<comment type="similarity">
    <text evidence="7 8">Belongs to the MPDU1 (TC 2.A.43.3) family.</text>
</comment>
<sequence length="246" mass="27435">MEALIVPILNFLLPERCVNTYMKDHDFLNVECFKILLSKCLGYGIVIGASLVKLPQLVKIWRSGSAKGLSIIAQILELVCYTSTSAYSLYLKFPFSTFGDSVFLLVQSAIIAFLTISWELSYVHGLVFLSGYVAFLSYTLSSAIPLSVLAWLQFANTPITAISRGLQIFENYRNRSTGQLSALSIWLMTAGSLARIFTSVQETGDSLVILNFVVSSFVNIILSAQLIYYWNSKPIDQKKRVAKKIQ</sequence>
<dbReference type="PIRSF" id="PIRSF023381">
    <property type="entry name" value="MannP-dilichol_defect-1p"/>
    <property type="match status" value="1"/>
</dbReference>
<dbReference type="GO" id="GO:0016020">
    <property type="term" value="C:membrane"/>
    <property type="evidence" value="ECO:0007669"/>
    <property type="project" value="UniProtKB-SubCell"/>
</dbReference>
<protein>
    <recommendedName>
        <fullName evidence="8">Mannose-P-dolichol utilization defect 1 protein homolog</fullName>
    </recommendedName>
</protein>